<dbReference type="Proteomes" id="UP001257914">
    <property type="component" value="Unassembled WGS sequence"/>
</dbReference>
<dbReference type="SUPFAM" id="SSF48452">
    <property type="entry name" value="TPR-like"/>
    <property type="match status" value="1"/>
</dbReference>
<dbReference type="SMART" id="SM00028">
    <property type="entry name" value="TPR"/>
    <property type="match status" value="2"/>
</dbReference>
<dbReference type="Pfam" id="PF13424">
    <property type="entry name" value="TPR_12"/>
    <property type="match status" value="1"/>
</dbReference>
<sequence>MLFTSFFAVANECDLPSKNCLSWVNNQLKNTKPNTMNWYNLKLWQLDSLVTVKEFKLLRQELDELERVLSHPPMFVSYLNIYRAKLLLIDGEKEQALALIEKSVADLSSLNKSFHSPMRLVTIANLMINLKRYEEALSLLKEIEQDYKGSRDSHLKLELYGNLGHSYRFLKQYEDALLNYQTSLQHAIDLQIEQQIATLYIHVARMHMVLGDAKKSEDNYLNAVFHAIQDARTATIINAKVYLASFYIDQEALSKAKSVVEDIDPNQIEAHQFKRWEVITEALKNFR</sequence>
<reference evidence="1 2" key="1">
    <citation type="submission" date="2023-10" db="EMBL/GenBank/DDBJ databases">
        <title>Psychrosphaera aquimaarina strain SW33 isolated from seawater.</title>
        <authorList>
            <person name="Bayburt H."/>
            <person name="Kim J.M."/>
            <person name="Choi B.J."/>
            <person name="Jeon C.O."/>
        </authorList>
    </citation>
    <scope>NUCLEOTIDE SEQUENCE [LARGE SCALE GENOMIC DNA]</scope>
    <source>
        <strain evidence="1 2">KCTC 52743</strain>
    </source>
</reference>
<name>A0ABU3R3L4_9GAMM</name>
<accession>A0ABU3R3L4</accession>
<evidence type="ECO:0000313" key="1">
    <source>
        <dbReference type="EMBL" id="MDU0114072.1"/>
    </source>
</evidence>
<dbReference type="InterPro" id="IPR011990">
    <property type="entry name" value="TPR-like_helical_dom_sf"/>
</dbReference>
<keyword evidence="2" id="KW-1185">Reference proteome</keyword>
<proteinExistence type="predicted"/>
<dbReference type="Gene3D" id="1.25.40.10">
    <property type="entry name" value="Tetratricopeptide repeat domain"/>
    <property type="match status" value="1"/>
</dbReference>
<dbReference type="RefSeq" id="WP_315947669.1">
    <property type="nucleotide sequence ID" value="NZ_JAWCUA010000010.1"/>
</dbReference>
<dbReference type="EMBL" id="JAWCUA010000010">
    <property type="protein sequence ID" value="MDU0114072.1"/>
    <property type="molecule type" value="Genomic_DNA"/>
</dbReference>
<organism evidence="1 2">
    <name type="scientific">Psychrosphaera aquimarina</name>
    <dbReference type="NCBI Taxonomy" id="2044854"/>
    <lineage>
        <taxon>Bacteria</taxon>
        <taxon>Pseudomonadati</taxon>
        <taxon>Pseudomonadota</taxon>
        <taxon>Gammaproteobacteria</taxon>
        <taxon>Alteromonadales</taxon>
        <taxon>Pseudoalteromonadaceae</taxon>
        <taxon>Psychrosphaera</taxon>
    </lineage>
</organism>
<protein>
    <submittedName>
        <fullName evidence="1">Tetratricopeptide repeat protein</fullName>
    </submittedName>
</protein>
<gene>
    <name evidence="1" type="ORF">RT723_13945</name>
</gene>
<comment type="caution">
    <text evidence="1">The sequence shown here is derived from an EMBL/GenBank/DDBJ whole genome shotgun (WGS) entry which is preliminary data.</text>
</comment>
<evidence type="ECO:0000313" key="2">
    <source>
        <dbReference type="Proteomes" id="UP001257914"/>
    </source>
</evidence>
<dbReference type="InterPro" id="IPR019734">
    <property type="entry name" value="TPR_rpt"/>
</dbReference>